<evidence type="ECO:0000259" key="8">
    <source>
        <dbReference type="PROSITE" id="PS50109"/>
    </source>
</evidence>
<dbReference type="Gene3D" id="3.40.50.2300">
    <property type="match status" value="2"/>
</dbReference>
<dbReference type="CDD" id="cd17580">
    <property type="entry name" value="REC_2_DhkD-like"/>
    <property type="match status" value="1"/>
</dbReference>
<dbReference type="InterPro" id="IPR001789">
    <property type="entry name" value="Sig_transdc_resp-reg_receiver"/>
</dbReference>
<dbReference type="SUPFAM" id="SSF52172">
    <property type="entry name" value="CheY-like"/>
    <property type="match status" value="2"/>
</dbReference>
<dbReference type="InterPro" id="IPR036890">
    <property type="entry name" value="HATPase_C_sf"/>
</dbReference>
<feature type="modified residue" description="4-aspartylphosphate" evidence="7">
    <location>
        <position position="468"/>
    </location>
</feature>
<name>A0A848H1F6_9BURK</name>
<dbReference type="Gene3D" id="3.30.565.10">
    <property type="entry name" value="Histidine kinase-like ATPase, C-terminal domain"/>
    <property type="match status" value="1"/>
</dbReference>
<dbReference type="InterPro" id="IPR004358">
    <property type="entry name" value="Sig_transdc_His_kin-like_C"/>
</dbReference>
<comment type="subcellular location">
    <subcellularLocation>
        <location evidence="2">Cell inner membrane</location>
        <topology evidence="2">Multi-pass membrane protein</topology>
    </subcellularLocation>
</comment>
<dbReference type="FunFam" id="3.30.565.10:FF:000006">
    <property type="entry name" value="Sensor histidine kinase WalK"/>
    <property type="match status" value="1"/>
</dbReference>
<dbReference type="EMBL" id="JABBFX010000001">
    <property type="protein sequence ID" value="NML44394.1"/>
    <property type="molecule type" value="Genomic_DNA"/>
</dbReference>
<dbReference type="Pfam" id="PF02518">
    <property type="entry name" value="HATPase_c"/>
    <property type="match status" value="1"/>
</dbReference>
<dbReference type="InterPro" id="IPR036097">
    <property type="entry name" value="HisK_dim/P_sf"/>
</dbReference>
<evidence type="ECO:0000256" key="1">
    <source>
        <dbReference type="ARBA" id="ARBA00000085"/>
    </source>
</evidence>
<evidence type="ECO:0000259" key="9">
    <source>
        <dbReference type="PROSITE" id="PS50110"/>
    </source>
</evidence>
<dbReference type="EC" id="2.7.13.3" evidence="3"/>
<evidence type="ECO:0000313" key="11">
    <source>
        <dbReference type="Proteomes" id="UP000541185"/>
    </source>
</evidence>
<dbReference type="InterPro" id="IPR005467">
    <property type="entry name" value="His_kinase_dom"/>
</dbReference>
<evidence type="ECO:0000313" key="10">
    <source>
        <dbReference type="EMBL" id="NML44394.1"/>
    </source>
</evidence>
<keyword evidence="6" id="KW-0418">Kinase</keyword>
<organism evidence="10 11">
    <name type="scientific">Ramlibacter agri</name>
    <dbReference type="NCBI Taxonomy" id="2728837"/>
    <lineage>
        <taxon>Bacteria</taxon>
        <taxon>Pseudomonadati</taxon>
        <taxon>Pseudomonadota</taxon>
        <taxon>Betaproteobacteria</taxon>
        <taxon>Burkholderiales</taxon>
        <taxon>Comamonadaceae</taxon>
        <taxon>Ramlibacter</taxon>
    </lineage>
</organism>
<dbReference type="PRINTS" id="PR00344">
    <property type="entry name" value="BCTRLSENSOR"/>
</dbReference>
<evidence type="ECO:0000256" key="3">
    <source>
        <dbReference type="ARBA" id="ARBA00012438"/>
    </source>
</evidence>
<feature type="domain" description="Response regulatory" evidence="9">
    <location>
        <begin position="419"/>
        <end position="535"/>
    </location>
</feature>
<reference evidence="10 11" key="1">
    <citation type="submission" date="2020-04" db="EMBL/GenBank/DDBJ databases">
        <title>Ramlibacter sp. G-1-2-2 isolated from soil.</title>
        <authorList>
            <person name="Dahal R.H."/>
        </authorList>
    </citation>
    <scope>NUCLEOTIDE SEQUENCE [LARGE SCALE GENOMIC DNA]</scope>
    <source>
        <strain evidence="10 11">G-1-2-2</strain>
    </source>
</reference>
<dbReference type="Pfam" id="PF00512">
    <property type="entry name" value="HisKA"/>
    <property type="match status" value="1"/>
</dbReference>
<evidence type="ECO:0000256" key="4">
    <source>
        <dbReference type="ARBA" id="ARBA00022553"/>
    </source>
</evidence>
<dbReference type="PANTHER" id="PTHR43547:SF2">
    <property type="entry name" value="HYBRID SIGNAL TRANSDUCTION HISTIDINE KINASE C"/>
    <property type="match status" value="1"/>
</dbReference>
<evidence type="ECO:0000256" key="6">
    <source>
        <dbReference type="ARBA" id="ARBA00022777"/>
    </source>
</evidence>
<comment type="caution">
    <text evidence="10">The sequence shown here is derived from an EMBL/GenBank/DDBJ whole genome shotgun (WGS) entry which is preliminary data.</text>
</comment>
<dbReference type="Pfam" id="PF00072">
    <property type="entry name" value="Response_reg"/>
    <property type="match status" value="2"/>
</dbReference>
<keyword evidence="11" id="KW-1185">Reference proteome</keyword>
<accession>A0A848H1F6</accession>
<dbReference type="SMART" id="SM00448">
    <property type="entry name" value="REC"/>
    <property type="match status" value="2"/>
</dbReference>
<dbReference type="RefSeq" id="WP_169418525.1">
    <property type="nucleotide sequence ID" value="NZ_JABBFX010000001.1"/>
</dbReference>
<keyword evidence="5" id="KW-0808">Transferase</keyword>
<comment type="catalytic activity">
    <reaction evidence="1">
        <text>ATP + protein L-histidine = ADP + protein N-phospho-L-histidine.</text>
        <dbReference type="EC" id="2.7.13.3"/>
    </reaction>
</comment>
<sequence>MSTAPSDAPDTQASVNILIVDDEPRNLTVLESVLADPDYRLVRATSGEEALLALMKEDFAVLVLDVRMPGMTGFELAEIIKGRKKTASIPIIFLTAFYNDDQHVLEGYGSGAVDYLHKPVNTAVLRSKVAVFAELHRKSRELRQLNASLDQRVAERTAALAESEAKLRHADAMKDEFLATLAHELRNPLAPIRNAVHVVKAAGPQGSQLPWACDIIERQVRTMSRLIDDLMDVSRINRGHFELRREVFDLHAAVTDAVETVQPLLLDCGHQLEVTQDPQPLPVDADRARIAQALVNLLANAAKYTDSGGRIELHVERHAGQVVLRVKDTGIGIAPERLASVFEMFAQEDVALARSRGGLGIGLALTRKLVLMHGGEIGATSDGPGLGSEFSIKLPLSAATQAAQEPAAEEAAAAPAGLRILVADDNRDAAETLGTLLELMGHAVMRVHDGESAVAAVQSFDPQLVLLDIGMPRLNGYEACQRIRTAAGGSARKLAAVTGWGQAQDLARSQEAGFDSHLVKPIGVDALSQLIASTVAPRPN</sequence>
<dbReference type="Gene3D" id="1.10.287.130">
    <property type="match status" value="1"/>
</dbReference>
<keyword evidence="4 7" id="KW-0597">Phosphoprotein</keyword>
<evidence type="ECO:0000256" key="2">
    <source>
        <dbReference type="ARBA" id="ARBA00004429"/>
    </source>
</evidence>
<dbReference type="SUPFAM" id="SSF47384">
    <property type="entry name" value="Homodimeric domain of signal transducing histidine kinase"/>
    <property type="match status" value="1"/>
</dbReference>
<dbReference type="PROSITE" id="PS50110">
    <property type="entry name" value="RESPONSE_REGULATORY"/>
    <property type="match status" value="2"/>
</dbReference>
<dbReference type="SMART" id="SM00388">
    <property type="entry name" value="HisKA"/>
    <property type="match status" value="1"/>
</dbReference>
<gene>
    <name evidence="10" type="ORF">HHL11_11570</name>
</gene>
<dbReference type="AlphaFoldDB" id="A0A848H1F6"/>
<dbReference type="InterPro" id="IPR003594">
    <property type="entry name" value="HATPase_dom"/>
</dbReference>
<dbReference type="GO" id="GO:0000155">
    <property type="term" value="F:phosphorelay sensor kinase activity"/>
    <property type="evidence" value="ECO:0007669"/>
    <property type="project" value="InterPro"/>
</dbReference>
<evidence type="ECO:0000256" key="5">
    <source>
        <dbReference type="ARBA" id="ARBA00022679"/>
    </source>
</evidence>
<dbReference type="InterPro" id="IPR011006">
    <property type="entry name" value="CheY-like_superfamily"/>
</dbReference>
<dbReference type="InterPro" id="IPR003661">
    <property type="entry name" value="HisK_dim/P_dom"/>
</dbReference>
<feature type="domain" description="Histidine kinase" evidence="8">
    <location>
        <begin position="180"/>
        <end position="398"/>
    </location>
</feature>
<evidence type="ECO:0000256" key="7">
    <source>
        <dbReference type="PROSITE-ProRule" id="PRU00169"/>
    </source>
</evidence>
<dbReference type="SMART" id="SM00387">
    <property type="entry name" value="HATPase_c"/>
    <property type="match status" value="1"/>
</dbReference>
<dbReference type="SUPFAM" id="SSF55874">
    <property type="entry name" value="ATPase domain of HSP90 chaperone/DNA topoisomerase II/histidine kinase"/>
    <property type="match status" value="1"/>
</dbReference>
<dbReference type="PROSITE" id="PS50109">
    <property type="entry name" value="HIS_KIN"/>
    <property type="match status" value="1"/>
</dbReference>
<dbReference type="PANTHER" id="PTHR43547">
    <property type="entry name" value="TWO-COMPONENT HISTIDINE KINASE"/>
    <property type="match status" value="1"/>
</dbReference>
<dbReference type="CDD" id="cd00082">
    <property type="entry name" value="HisKA"/>
    <property type="match status" value="1"/>
</dbReference>
<dbReference type="Proteomes" id="UP000541185">
    <property type="component" value="Unassembled WGS sequence"/>
</dbReference>
<dbReference type="GO" id="GO:0005886">
    <property type="term" value="C:plasma membrane"/>
    <property type="evidence" value="ECO:0007669"/>
    <property type="project" value="UniProtKB-SubCell"/>
</dbReference>
<feature type="domain" description="Response regulatory" evidence="9">
    <location>
        <begin position="16"/>
        <end position="133"/>
    </location>
</feature>
<proteinExistence type="predicted"/>
<feature type="modified residue" description="4-aspartylphosphate" evidence="7">
    <location>
        <position position="65"/>
    </location>
</feature>
<protein>
    <recommendedName>
        <fullName evidence="3">histidine kinase</fullName>
        <ecNumber evidence="3">2.7.13.3</ecNumber>
    </recommendedName>
</protein>